<evidence type="ECO:0000256" key="1">
    <source>
        <dbReference type="ARBA" id="ARBA00004123"/>
    </source>
</evidence>
<evidence type="ECO:0000256" key="3">
    <source>
        <dbReference type="ARBA" id="ARBA00022694"/>
    </source>
</evidence>
<evidence type="ECO:0000313" key="9">
    <source>
        <dbReference type="Proteomes" id="UP000307173"/>
    </source>
</evidence>
<evidence type="ECO:0000256" key="7">
    <source>
        <dbReference type="SAM" id="MobiDB-lite"/>
    </source>
</evidence>
<comment type="subcellular location">
    <subcellularLocation>
        <location evidence="1 6">Nucleus</location>
    </subcellularLocation>
</comment>
<sequence>MKHPFQHVLLDATGEYFFAAAINSVFVFKLSDKSATLLASWTDEVDPYYTIRKHHKELLEQYEQQQKEKAEQEAAEAAEAAAASDETNENNKRPIIPEEQIPASKKQIMHKKPKLPLPGPGAPPTYTYIRDMCLSRDNKHLIVTTDNDKAVVIFKIDYNSSSSENVLTLIKRQPIAKRPSAVCTSMDDSHVIIADKFGDVFSIPLEDPTVIEDSKLDPILGHVSMLTCVQNAVDENGNEVIFTADRDEHIRISYYPKSFVIKKILFGHREFISSFVLPKWCHGKVLVSGGGDHFICTWLWQNEEELSELKSKVNIDNLVVDKLNDKHLVPEKFQNESNDLVEYCVSKIIPLDKTQQLAVIFERIPSLFIFDLSENGELSFNKEYPVESDIITLTASHDRLVLSFDNMDKVLKFFTINEDRSLTVTETNDSLVASINDANGAVIGDVDELIPLFNTNYMRKRREH</sequence>
<dbReference type="PANTHER" id="PTHR16288:SF0">
    <property type="entry name" value="TRNA (GUANINE-N(7)-)-METHYLTRANSFERASE NON-CATALYTIC SUBUNIT WDR4"/>
    <property type="match status" value="1"/>
</dbReference>
<dbReference type="InterPro" id="IPR015943">
    <property type="entry name" value="WD40/YVTN_repeat-like_dom_sf"/>
</dbReference>
<dbReference type="SUPFAM" id="SSF69322">
    <property type="entry name" value="Tricorn protease domain 2"/>
    <property type="match status" value="1"/>
</dbReference>
<evidence type="ECO:0000256" key="4">
    <source>
        <dbReference type="ARBA" id="ARBA00022737"/>
    </source>
</evidence>
<dbReference type="GO" id="GO:0005829">
    <property type="term" value="C:cytosol"/>
    <property type="evidence" value="ECO:0007669"/>
    <property type="project" value="TreeGrafter"/>
</dbReference>
<comment type="pathway">
    <text evidence="6">tRNA modification; N(7)-methylguanine-tRNA biosynthesis.</text>
</comment>
<dbReference type="HAMAP" id="MF_03056">
    <property type="entry name" value="TRM82"/>
    <property type="match status" value="1"/>
</dbReference>
<dbReference type="Proteomes" id="UP000307173">
    <property type="component" value="Unassembled WGS sequence"/>
</dbReference>
<evidence type="ECO:0000313" key="8">
    <source>
        <dbReference type="EMBL" id="TID14805.1"/>
    </source>
</evidence>
<dbReference type="GO" id="GO:0005634">
    <property type="term" value="C:nucleus"/>
    <property type="evidence" value="ECO:0007669"/>
    <property type="project" value="UniProtKB-SubCell"/>
</dbReference>
<comment type="function">
    <text evidence="6">Required for the formation of N(7)-methylguanine at position 46 (m7G46) in tRNA. In the complex, it is required to stabilize and induce conformational changes of the catalytic subunit.</text>
</comment>
<evidence type="ECO:0000256" key="5">
    <source>
        <dbReference type="ARBA" id="ARBA00023242"/>
    </source>
</evidence>
<gene>
    <name evidence="8" type="ORF">CANINC_004476</name>
</gene>
<dbReference type="STRING" id="52247.A0A4T0WVI9"/>
<proteinExistence type="inferred from homology"/>
<keyword evidence="9" id="KW-1185">Reference proteome</keyword>
<evidence type="ECO:0000256" key="6">
    <source>
        <dbReference type="HAMAP-Rule" id="MF_03056"/>
    </source>
</evidence>
<dbReference type="EMBL" id="SELW01000657">
    <property type="protein sequence ID" value="TID14805.1"/>
    <property type="molecule type" value="Genomic_DNA"/>
</dbReference>
<keyword evidence="3 6" id="KW-0819">tRNA processing</keyword>
<dbReference type="AlphaFoldDB" id="A0A4T0WVI9"/>
<dbReference type="GO" id="GO:0043527">
    <property type="term" value="C:tRNA methyltransferase complex"/>
    <property type="evidence" value="ECO:0007669"/>
    <property type="project" value="TreeGrafter"/>
</dbReference>
<keyword evidence="4 6" id="KW-0677">Repeat</keyword>
<dbReference type="InterPro" id="IPR028884">
    <property type="entry name" value="Trm82"/>
</dbReference>
<keyword evidence="2 6" id="KW-0853">WD repeat</keyword>
<dbReference type="GO" id="GO:0106004">
    <property type="term" value="P:tRNA (guanine-N7)-methylation"/>
    <property type="evidence" value="ECO:0007669"/>
    <property type="project" value="UniProtKB-UniRule"/>
</dbReference>
<organism evidence="8 9">
    <name type="scientific">Pichia inconspicua</name>
    <dbReference type="NCBI Taxonomy" id="52247"/>
    <lineage>
        <taxon>Eukaryota</taxon>
        <taxon>Fungi</taxon>
        <taxon>Dikarya</taxon>
        <taxon>Ascomycota</taxon>
        <taxon>Saccharomycotina</taxon>
        <taxon>Pichiomycetes</taxon>
        <taxon>Pichiales</taxon>
        <taxon>Pichiaceae</taxon>
        <taxon>Pichia</taxon>
    </lineage>
</organism>
<comment type="similarity">
    <text evidence="6">Belongs to the WD repeat TRM82 family.</text>
</comment>
<accession>A0A4T0WVI9</accession>
<name>A0A4T0WVI9_9ASCO</name>
<comment type="caution">
    <text evidence="8">The sequence shown here is derived from an EMBL/GenBank/DDBJ whole genome shotgun (WGS) entry which is preliminary data.</text>
</comment>
<protein>
    <submittedName>
        <fullName evidence="8">Uncharacterized protein</fullName>
    </submittedName>
</protein>
<reference evidence="8 9" key="1">
    <citation type="journal article" date="2019" name="Front. Genet.">
        <title>Whole-Genome Sequencing of the Opportunistic Yeast Pathogen Candida inconspicua Uncovers Its Hybrid Origin.</title>
        <authorList>
            <person name="Mixao V."/>
            <person name="Hansen A.P."/>
            <person name="Saus E."/>
            <person name="Boekhout T."/>
            <person name="Lass-Florl C."/>
            <person name="Gabaldon T."/>
        </authorList>
    </citation>
    <scope>NUCLEOTIDE SEQUENCE [LARGE SCALE GENOMIC DNA]</scope>
    <source>
        <strain evidence="8 9">CBS 180</strain>
    </source>
</reference>
<dbReference type="OrthoDB" id="339900at2759"/>
<keyword evidence="5 6" id="KW-0539">Nucleus</keyword>
<dbReference type="UniPathway" id="UPA00989"/>
<feature type="region of interest" description="Disordered" evidence="7">
    <location>
        <begin position="63"/>
        <end position="103"/>
    </location>
</feature>
<dbReference type="Gene3D" id="2.130.10.10">
    <property type="entry name" value="YVTN repeat-like/Quinoprotein amine dehydrogenase"/>
    <property type="match status" value="1"/>
</dbReference>
<evidence type="ECO:0000256" key="2">
    <source>
        <dbReference type="ARBA" id="ARBA00022574"/>
    </source>
</evidence>
<dbReference type="PANTHER" id="PTHR16288">
    <property type="entry name" value="WD40 REPEAT PROTEIN 4"/>
    <property type="match status" value="1"/>
</dbReference>